<dbReference type="PANTHER" id="PTHR43884:SF20">
    <property type="entry name" value="ACYL-COA DEHYDROGENASE FADE28"/>
    <property type="match status" value="1"/>
</dbReference>
<evidence type="ECO:0000256" key="3">
    <source>
        <dbReference type="ARBA" id="ARBA00022630"/>
    </source>
</evidence>
<dbReference type="InterPro" id="IPR009100">
    <property type="entry name" value="AcylCoA_DH/oxidase_NM_dom_sf"/>
</dbReference>
<dbReference type="Gene3D" id="1.10.540.10">
    <property type="entry name" value="Acyl-CoA dehydrogenase/oxidase, N-terminal domain"/>
    <property type="match status" value="1"/>
</dbReference>
<dbReference type="AlphaFoldDB" id="A0A1Y5TSM2"/>
<name>A0A1Y5TSM2_9PROT</name>
<evidence type="ECO:0000313" key="8">
    <source>
        <dbReference type="EMBL" id="SLN67059.1"/>
    </source>
</evidence>
<dbReference type="InParanoid" id="A0A1Y5TSM2"/>
<evidence type="ECO:0000259" key="7">
    <source>
        <dbReference type="Pfam" id="PF02771"/>
    </source>
</evidence>
<gene>
    <name evidence="8" type="primary">acrC_5</name>
    <name evidence="8" type="ORF">OCH7691_03107</name>
</gene>
<dbReference type="EC" id="1.3.1.95" evidence="8"/>
<dbReference type="InterPro" id="IPR036250">
    <property type="entry name" value="AcylCo_DH-like_C"/>
</dbReference>
<dbReference type="EMBL" id="FWFR01000002">
    <property type="protein sequence ID" value="SLN67059.1"/>
    <property type="molecule type" value="Genomic_DNA"/>
</dbReference>
<dbReference type="GO" id="GO:0003995">
    <property type="term" value="F:acyl-CoA dehydrogenase activity"/>
    <property type="evidence" value="ECO:0007669"/>
    <property type="project" value="TreeGrafter"/>
</dbReference>
<dbReference type="Pfam" id="PF02771">
    <property type="entry name" value="Acyl-CoA_dh_N"/>
    <property type="match status" value="1"/>
</dbReference>
<keyword evidence="4" id="KW-0274">FAD</keyword>
<dbReference type="PANTHER" id="PTHR43884">
    <property type="entry name" value="ACYL-COA DEHYDROGENASE"/>
    <property type="match status" value="1"/>
</dbReference>
<proteinExistence type="inferred from homology"/>
<dbReference type="Gene3D" id="1.20.140.10">
    <property type="entry name" value="Butyryl-CoA Dehydrogenase, subunit A, domain 3"/>
    <property type="match status" value="1"/>
</dbReference>
<evidence type="ECO:0000256" key="1">
    <source>
        <dbReference type="ARBA" id="ARBA00001974"/>
    </source>
</evidence>
<dbReference type="SUPFAM" id="SSF56645">
    <property type="entry name" value="Acyl-CoA dehydrogenase NM domain-like"/>
    <property type="match status" value="1"/>
</dbReference>
<reference evidence="8 9" key="1">
    <citation type="submission" date="2017-03" db="EMBL/GenBank/DDBJ databases">
        <authorList>
            <person name="Afonso C.L."/>
            <person name="Miller P.J."/>
            <person name="Scott M.A."/>
            <person name="Spackman E."/>
            <person name="Goraichik I."/>
            <person name="Dimitrov K.M."/>
            <person name="Suarez D.L."/>
            <person name="Swayne D.E."/>
        </authorList>
    </citation>
    <scope>NUCLEOTIDE SEQUENCE [LARGE SCALE GENOMIC DNA]</scope>
    <source>
        <strain evidence="8 9">CECT 7691</strain>
    </source>
</reference>
<sequence length="365" mass="38303">MEFGLDENQKLIEQSLRGFLSRTVTLDKIRQVVADRGGFDGALWDGVLALGLPGLMVPEEFGGAGLGVFEAALVAEALGHAAAPIPFVATNVVAPLAISLMGTAEQQGAFLPAVAAGEARVALAAGALSGATGTTDLHLVGGRLSGRASGVIDSGGASHVLVLLADGRAVIVAVDDEGVELLPWPSLDRTRPLGTLVLSDAPGELLDANPDVMGAALGLVDTARLMLAADTLGAAQRMIEKSVEYASQRVQFERVIASFQAVKHMCAEMAASLEPCRSLIWYAAHVQDTGSADERRTMACLAKAHLSEVGRDVARTATEVHGGMGFTDLMGLHFWFKRIGYDRQVLGGPERCRQEAVEVQDWLAA</sequence>
<dbReference type="GO" id="GO:0050660">
    <property type="term" value="F:flavin adenine dinucleotide binding"/>
    <property type="evidence" value="ECO:0007669"/>
    <property type="project" value="InterPro"/>
</dbReference>
<dbReference type="Proteomes" id="UP000193200">
    <property type="component" value="Unassembled WGS sequence"/>
</dbReference>
<dbReference type="SUPFAM" id="SSF47203">
    <property type="entry name" value="Acyl-CoA dehydrogenase C-terminal domain-like"/>
    <property type="match status" value="1"/>
</dbReference>
<dbReference type="InterPro" id="IPR037069">
    <property type="entry name" value="AcylCoA_DH/ox_N_sf"/>
</dbReference>
<evidence type="ECO:0000313" key="9">
    <source>
        <dbReference type="Proteomes" id="UP000193200"/>
    </source>
</evidence>
<dbReference type="InterPro" id="IPR009075">
    <property type="entry name" value="AcylCo_DH/oxidase_C"/>
</dbReference>
<evidence type="ECO:0000256" key="2">
    <source>
        <dbReference type="ARBA" id="ARBA00009347"/>
    </source>
</evidence>
<evidence type="ECO:0000259" key="6">
    <source>
        <dbReference type="Pfam" id="PF00441"/>
    </source>
</evidence>
<organism evidence="8 9">
    <name type="scientific">Oceanibacterium hippocampi</name>
    <dbReference type="NCBI Taxonomy" id="745714"/>
    <lineage>
        <taxon>Bacteria</taxon>
        <taxon>Pseudomonadati</taxon>
        <taxon>Pseudomonadota</taxon>
        <taxon>Alphaproteobacteria</taxon>
        <taxon>Sneathiellales</taxon>
        <taxon>Sneathiellaceae</taxon>
        <taxon>Oceanibacterium</taxon>
    </lineage>
</organism>
<dbReference type="CDD" id="cd00567">
    <property type="entry name" value="ACAD"/>
    <property type="match status" value="1"/>
</dbReference>
<feature type="domain" description="Acyl-CoA dehydrogenase/oxidase C-terminal" evidence="6">
    <location>
        <begin position="216"/>
        <end position="342"/>
    </location>
</feature>
<dbReference type="InterPro" id="IPR013786">
    <property type="entry name" value="AcylCoA_DH/ox_N"/>
</dbReference>
<feature type="domain" description="Acyl-CoA dehydrogenase/oxidase N-terminal" evidence="7">
    <location>
        <begin position="7"/>
        <end position="118"/>
    </location>
</feature>
<comment type="cofactor">
    <cofactor evidence="1">
        <name>FAD</name>
        <dbReference type="ChEBI" id="CHEBI:57692"/>
    </cofactor>
</comment>
<evidence type="ECO:0000256" key="5">
    <source>
        <dbReference type="ARBA" id="ARBA00023002"/>
    </source>
</evidence>
<keyword evidence="5 8" id="KW-0560">Oxidoreductase</keyword>
<protein>
    <submittedName>
        <fullName evidence="8">Acryloyl-CoA reductase (NADH)</fullName>
        <ecNumber evidence="8">1.3.1.95</ecNumber>
    </submittedName>
</protein>
<accession>A0A1Y5TSM2</accession>
<dbReference type="GO" id="GO:0043958">
    <property type="term" value="F:acryloyl-CoA reductase (NADH) activity"/>
    <property type="evidence" value="ECO:0007669"/>
    <property type="project" value="UniProtKB-EC"/>
</dbReference>
<keyword evidence="9" id="KW-1185">Reference proteome</keyword>
<evidence type="ECO:0000256" key="4">
    <source>
        <dbReference type="ARBA" id="ARBA00022827"/>
    </source>
</evidence>
<dbReference type="OrthoDB" id="9775090at2"/>
<comment type="similarity">
    <text evidence="2">Belongs to the acyl-CoA dehydrogenase family.</text>
</comment>
<dbReference type="Pfam" id="PF00441">
    <property type="entry name" value="Acyl-CoA_dh_1"/>
    <property type="match status" value="1"/>
</dbReference>
<keyword evidence="3" id="KW-0285">Flavoprotein</keyword>